<protein>
    <submittedName>
        <fullName evidence="1">Uncharacterized protein</fullName>
    </submittedName>
</protein>
<reference evidence="1" key="1">
    <citation type="submission" date="2021-05" db="EMBL/GenBank/DDBJ databases">
        <authorList>
            <person name="Scholz U."/>
            <person name="Mascher M."/>
            <person name="Fiebig A."/>
        </authorList>
    </citation>
    <scope>NUCLEOTIDE SEQUENCE [LARGE SCALE GENOMIC DNA]</scope>
</reference>
<accession>A0ACD5V183</accession>
<evidence type="ECO:0000313" key="2">
    <source>
        <dbReference type="Proteomes" id="UP001732700"/>
    </source>
</evidence>
<dbReference type="EnsemblPlants" id="AVESA.00010b.r2.2DG0357950.1">
    <property type="protein sequence ID" value="AVESA.00010b.r2.2DG0357950.1.CDS"/>
    <property type="gene ID" value="AVESA.00010b.r2.2DG0357950"/>
</dbReference>
<dbReference type="Proteomes" id="UP001732700">
    <property type="component" value="Chromosome 2D"/>
</dbReference>
<reference evidence="1" key="2">
    <citation type="submission" date="2025-09" db="UniProtKB">
        <authorList>
            <consortium name="EnsemblPlants"/>
        </authorList>
    </citation>
    <scope>IDENTIFICATION</scope>
</reference>
<organism evidence="1 2">
    <name type="scientific">Avena sativa</name>
    <name type="common">Oat</name>
    <dbReference type="NCBI Taxonomy" id="4498"/>
    <lineage>
        <taxon>Eukaryota</taxon>
        <taxon>Viridiplantae</taxon>
        <taxon>Streptophyta</taxon>
        <taxon>Embryophyta</taxon>
        <taxon>Tracheophyta</taxon>
        <taxon>Spermatophyta</taxon>
        <taxon>Magnoliopsida</taxon>
        <taxon>Liliopsida</taxon>
        <taxon>Poales</taxon>
        <taxon>Poaceae</taxon>
        <taxon>BOP clade</taxon>
        <taxon>Pooideae</taxon>
        <taxon>Poodae</taxon>
        <taxon>Poeae</taxon>
        <taxon>Poeae Chloroplast Group 1 (Aveneae type)</taxon>
        <taxon>Aveninae</taxon>
        <taxon>Avena</taxon>
    </lineage>
</organism>
<evidence type="ECO:0000313" key="1">
    <source>
        <dbReference type="EnsemblPlants" id="AVESA.00010b.r2.2DG0357950.1.CDS"/>
    </source>
</evidence>
<keyword evidence="2" id="KW-1185">Reference proteome</keyword>
<sequence length="161" mass="18067">MGCCMGKKHTDLDEKKEHTDLGERQEHTDLDKRNEHTDDQEMIDFKGGNVHVITSKENWDQKTAEADKDGKIVVANFSAPWCGPCRSISPAYAEMSETYPQLMFLTVNVKELMDFKSSWDIQTTPTFLFLKNGQQMDKLVGANKPELGKKLAALADGVSAK</sequence>
<proteinExistence type="predicted"/>
<name>A0ACD5V183_AVESA</name>